<organism evidence="1 2">
    <name type="scientific">Acrocarpospora pleiomorpha</name>
    <dbReference type="NCBI Taxonomy" id="90975"/>
    <lineage>
        <taxon>Bacteria</taxon>
        <taxon>Bacillati</taxon>
        <taxon>Actinomycetota</taxon>
        <taxon>Actinomycetes</taxon>
        <taxon>Streptosporangiales</taxon>
        <taxon>Streptosporangiaceae</taxon>
        <taxon>Acrocarpospora</taxon>
    </lineage>
</organism>
<proteinExistence type="predicted"/>
<name>A0A5M3Y5T1_9ACTN</name>
<evidence type="ECO:0000313" key="1">
    <source>
        <dbReference type="EMBL" id="GES26628.1"/>
    </source>
</evidence>
<keyword evidence="2" id="KW-1185">Reference proteome</keyword>
<dbReference type="OrthoDB" id="3537271at2"/>
<sequence length="226" mass="24754">MLNADPLTHTPVLNRWAGKFEMSFVRDTTCCGWRNSEPATNIPTRLLAVANADEYGLAARSRARNPPAGSAGWVPPRIGWKRSGLDHDFRGVNVKRDPTAFKCPPRPPVQIDQTVTIDEIPDGPVTITACKYHTQMDIQSARLIGSRVIEGPGAVSLAREIRNGPPPDGRRRCPAPDTWEVWHIRQEGFPGILLLAELSGWCAFVTDGKSERVIPAGARSGLVEGF</sequence>
<gene>
    <name evidence="1" type="ORF">Aple_095270</name>
</gene>
<evidence type="ECO:0000313" key="2">
    <source>
        <dbReference type="Proteomes" id="UP000377595"/>
    </source>
</evidence>
<accession>A0A5M3Y5T1</accession>
<dbReference type="Proteomes" id="UP000377595">
    <property type="component" value="Unassembled WGS sequence"/>
</dbReference>
<dbReference type="EMBL" id="BLAF01000092">
    <property type="protein sequence ID" value="GES26628.1"/>
    <property type="molecule type" value="Genomic_DNA"/>
</dbReference>
<dbReference type="AlphaFoldDB" id="A0A5M3Y5T1"/>
<comment type="caution">
    <text evidence="1">The sequence shown here is derived from an EMBL/GenBank/DDBJ whole genome shotgun (WGS) entry which is preliminary data.</text>
</comment>
<reference evidence="1 2" key="1">
    <citation type="submission" date="2019-10" db="EMBL/GenBank/DDBJ databases">
        <title>Whole genome shotgun sequence of Acrocarpospora pleiomorpha NBRC 16267.</title>
        <authorList>
            <person name="Ichikawa N."/>
            <person name="Kimura A."/>
            <person name="Kitahashi Y."/>
            <person name="Komaki H."/>
            <person name="Oguchi A."/>
        </authorList>
    </citation>
    <scope>NUCLEOTIDE SEQUENCE [LARGE SCALE GENOMIC DNA]</scope>
    <source>
        <strain evidence="1 2">NBRC 16267</strain>
    </source>
</reference>
<protein>
    <submittedName>
        <fullName evidence="1">Uncharacterized protein</fullName>
    </submittedName>
</protein>